<dbReference type="Pfam" id="PF10604">
    <property type="entry name" value="Polyketide_cyc2"/>
    <property type="match status" value="1"/>
</dbReference>
<sequence>MSNPGNHPDTPNIPTSSAVLRIQSSILIDAPIQDVWNALTDTSTYPKWNRFVPRVTVRKQPEEDSNTDDAVLRNGTKFTFHVNMYPEKSDSPEPDASGLQDTFLQVIEIETPTTTTTTKTGSAGKGGRIVWASDPDAGGLVSSLLTAERVHEVSEVEDGNGKMVTEVRNWESQVGYLAYAVKWMFEGRLRGNFRAWEEGLKGFVESEARNVGK</sequence>
<evidence type="ECO:0000313" key="2">
    <source>
        <dbReference type="Proteomes" id="UP000654913"/>
    </source>
</evidence>
<dbReference type="EMBL" id="AP024445">
    <property type="protein sequence ID" value="BCS22328.1"/>
    <property type="molecule type" value="Genomic_DNA"/>
</dbReference>
<dbReference type="Proteomes" id="UP000654913">
    <property type="component" value="Chromosome 3"/>
</dbReference>
<organism evidence="1 2">
    <name type="scientific">Aspergillus puulaauensis</name>
    <dbReference type="NCBI Taxonomy" id="1220207"/>
    <lineage>
        <taxon>Eukaryota</taxon>
        <taxon>Fungi</taxon>
        <taxon>Dikarya</taxon>
        <taxon>Ascomycota</taxon>
        <taxon>Pezizomycotina</taxon>
        <taxon>Eurotiomycetes</taxon>
        <taxon>Eurotiomycetidae</taxon>
        <taxon>Eurotiales</taxon>
        <taxon>Aspergillaceae</taxon>
        <taxon>Aspergillus</taxon>
    </lineage>
</organism>
<proteinExistence type="predicted"/>
<dbReference type="Gene3D" id="3.30.530.20">
    <property type="match status" value="1"/>
</dbReference>
<evidence type="ECO:0000313" key="1">
    <source>
        <dbReference type="EMBL" id="BCS22328.1"/>
    </source>
</evidence>
<dbReference type="SUPFAM" id="SSF55961">
    <property type="entry name" value="Bet v1-like"/>
    <property type="match status" value="1"/>
</dbReference>
<accession>A0A7R8AM68</accession>
<protein>
    <recommendedName>
        <fullName evidence="3">Coenzyme Q-binding protein COQ10 START domain-containing protein</fullName>
    </recommendedName>
</protein>
<dbReference type="GeneID" id="64972333"/>
<name>A0A7R8AM68_9EURO</name>
<dbReference type="KEGG" id="apuu:APUU_30553S"/>
<reference evidence="1" key="1">
    <citation type="submission" date="2021-01" db="EMBL/GenBank/DDBJ databases">
        <authorList>
            <consortium name="Aspergillus puulaauensis MK2 genome sequencing consortium"/>
            <person name="Kazuki M."/>
            <person name="Futagami T."/>
        </authorList>
    </citation>
    <scope>NUCLEOTIDE SEQUENCE</scope>
    <source>
        <strain evidence="1">MK2</strain>
    </source>
</reference>
<reference evidence="1" key="2">
    <citation type="submission" date="2021-02" db="EMBL/GenBank/DDBJ databases">
        <title>Aspergillus puulaauensis MK2 genome sequence.</title>
        <authorList>
            <person name="Futagami T."/>
            <person name="Mori K."/>
            <person name="Kadooka C."/>
            <person name="Tanaka T."/>
        </authorList>
    </citation>
    <scope>NUCLEOTIDE SEQUENCE</scope>
    <source>
        <strain evidence="1">MK2</strain>
    </source>
</reference>
<dbReference type="AlphaFoldDB" id="A0A7R8AM68"/>
<evidence type="ECO:0008006" key="3">
    <source>
        <dbReference type="Google" id="ProtNLM"/>
    </source>
</evidence>
<dbReference type="OrthoDB" id="509124at2759"/>
<keyword evidence="2" id="KW-1185">Reference proteome</keyword>
<dbReference type="InterPro" id="IPR023393">
    <property type="entry name" value="START-like_dom_sf"/>
</dbReference>
<dbReference type="CDD" id="cd07822">
    <property type="entry name" value="SRPBCC_4"/>
    <property type="match status" value="1"/>
</dbReference>
<dbReference type="RefSeq" id="XP_041554522.1">
    <property type="nucleotide sequence ID" value="XM_041701659.1"/>
</dbReference>
<gene>
    <name evidence="1" type="ORF">APUU_30553S</name>
</gene>
<dbReference type="InterPro" id="IPR019587">
    <property type="entry name" value="Polyketide_cyclase/dehydratase"/>
</dbReference>